<sequence>MVAGLSRSSFGEGILTYESREPIQEMIRSATLSNENVKRKTELVVLTPYKLGSPHTEGEAVGELFTSFEQFVPPGLAQKLGSIFTIPPKMAATFKKIDVSASGVTLISSYPEAFFYGPPAPRLCFHAEPGSGVYWQYRTLEEVRS</sequence>
<reference evidence="1" key="1">
    <citation type="journal article" date="2022" name="bioRxiv">
        <title>Sequencing and chromosome-scale assembly of the giantPleurodeles waltlgenome.</title>
        <authorList>
            <person name="Brown T."/>
            <person name="Elewa A."/>
            <person name="Iarovenko S."/>
            <person name="Subramanian E."/>
            <person name="Araus A.J."/>
            <person name="Petzold A."/>
            <person name="Susuki M."/>
            <person name="Suzuki K.-i.T."/>
            <person name="Hayashi T."/>
            <person name="Toyoda A."/>
            <person name="Oliveira C."/>
            <person name="Osipova E."/>
            <person name="Leigh N.D."/>
            <person name="Simon A."/>
            <person name="Yun M.H."/>
        </authorList>
    </citation>
    <scope>NUCLEOTIDE SEQUENCE</scope>
    <source>
        <strain evidence="1">20211129_DDA</strain>
        <tissue evidence="1">Liver</tissue>
    </source>
</reference>
<dbReference type="EMBL" id="JANPWB010000005">
    <property type="protein sequence ID" value="KAJ1184970.1"/>
    <property type="molecule type" value="Genomic_DNA"/>
</dbReference>
<organism evidence="1 2">
    <name type="scientific">Pleurodeles waltl</name>
    <name type="common">Iberian ribbed newt</name>
    <dbReference type="NCBI Taxonomy" id="8319"/>
    <lineage>
        <taxon>Eukaryota</taxon>
        <taxon>Metazoa</taxon>
        <taxon>Chordata</taxon>
        <taxon>Craniata</taxon>
        <taxon>Vertebrata</taxon>
        <taxon>Euteleostomi</taxon>
        <taxon>Amphibia</taxon>
        <taxon>Batrachia</taxon>
        <taxon>Caudata</taxon>
        <taxon>Salamandroidea</taxon>
        <taxon>Salamandridae</taxon>
        <taxon>Pleurodelinae</taxon>
        <taxon>Pleurodeles</taxon>
    </lineage>
</organism>
<gene>
    <name evidence="1" type="ORF">NDU88_001766</name>
</gene>
<evidence type="ECO:0000313" key="1">
    <source>
        <dbReference type="EMBL" id="KAJ1184970.1"/>
    </source>
</evidence>
<name>A0AAV7U7X6_PLEWA</name>
<keyword evidence="2" id="KW-1185">Reference proteome</keyword>
<proteinExistence type="predicted"/>
<comment type="caution">
    <text evidence="1">The sequence shown here is derived from an EMBL/GenBank/DDBJ whole genome shotgun (WGS) entry which is preliminary data.</text>
</comment>
<protein>
    <submittedName>
        <fullName evidence="1">Uncharacterized protein</fullName>
    </submittedName>
</protein>
<dbReference type="AlphaFoldDB" id="A0AAV7U7X6"/>
<evidence type="ECO:0000313" key="2">
    <source>
        <dbReference type="Proteomes" id="UP001066276"/>
    </source>
</evidence>
<accession>A0AAV7U7X6</accession>
<dbReference type="Proteomes" id="UP001066276">
    <property type="component" value="Chromosome 3_1"/>
</dbReference>